<dbReference type="InterPro" id="IPR036397">
    <property type="entry name" value="RNaseH_sf"/>
</dbReference>
<dbReference type="Pfam" id="PF13456">
    <property type="entry name" value="RVT_3"/>
    <property type="match status" value="1"/>
</dbReference>
<dbReference type="PANTHER" id="PTHR47074:SF75">
    <property type="entry name" value="RNASE H TYPE-1 DOMAIN-CONTAINING PROTEIN"/>
    <property type="match status" value="1"/>
</dbReference>
<evidence type="ECO:0000259" key="1">
    <source>
        <dbReference type="Pfam" id="PF13456"/>
    </source>
</evidence>
<dbReference type="Gene3D" id="3.30.420.10">
    <property type="entry name" value="Ribonuclease H-like superfamily/Ribonuclease H"/>
    <property type="match status" value="1"/>
</dbReference>
<protein>
    <recommendedName>
        <fullName evidence="1">RNase H type-1 domain-containing protein</fullName>
    </recommendedName>
</protein>
<dbReference type="InterPro" id="IPR002156">
    <property type="entry name" value="RNaseH_domain"/>
</dbReference>
<comment type="caution">
    <text evidence="2">The sequence shown here is derived from an EMBL/GenBank/DDBJ whole genome shotgun (WGS) entry which is preliminary data.</text>
</comment>
<organism evidence="2 3">
    <name type="scientific">Hibiscus sabdariffa</name>
    <name type="common">roselle</name>
    <dbReference type="NCBI Taxonomy" id="183260"/>
    <lineage>
        <taxon>Eukaryota</taxon>
        <taxon>Viridiplantae</taxon>
        <taxon>Streptophyta</taxon>
        <taxon>Embryophyta</taxon>
        <taxon>Tracheophyta</taxon>
        <taxon>Spermatophyta</taxon>
        <taxon>Magnoliopsida</taxon>
        <taxon>eudicotyledons</taxon>
        <taxon>Gunneridae</taxon>
        <taxon>Pentapetalae</taxon>
        <taxon>rosids</taxon>
        <taxon>malvids</taxon>
        <taxon>Malvales</taxon>
        <taxon>Malvaceae</taxon>
        <taxon>Malvoideae</taxon>
        <taxon>Hibiscus</taxon>
    </lineage>
</organism>
<sequence length="131" mass="14101">MSPPLGFMKLNVDGAMKCYGSSGGIGGANGALIVESISSGPPILAELLALKFGLLLFGSRSECKLSRLIVECDCKIVLDWISNPSLYMSLVEEVVSLGATRSSIFRWIPKNSNLQADILAKKRKNNRGRAK</sequence>
<dbReference type="PANTHER" id="PTHR47074">
    <property type="entry name" value="BNAC02G40300D PROTEIN"/>
    <property type="match status" value="1"/>
</dbReference>
<feature type="domain" description="RNase H type-1" evidence="1">
    <location>
        <begin position="11"/>
        <end position="122"/>
    </location>
</feature>
<gene>
    <name evidence="2" type="ORF">V6N11_046991</name>
</gene>
<dbReference type="InterPro" id="IPR052929">
    <property type="entry name" value="RNase_H-like_EbsB-rel"/>
</dbReference>
<dbReference type="Proteomes" id="UP001396334">
    <property type="component" value="Unassembled WGS sequence"/>
</dbReference>
<evidence type="ECO:0000313" key="3">
    <source>
        <dbReference type="Proteomes" id="UP001396334"/>
    </source>
</evidence>
<dbReference type="InterPro" id="IPR012337">
    <property type="entry name" value="RNaseH-like_sf"/>
</dbReference>
<proteinExistence type="predicted"/>
<dbReference type="SUPFAM" id="SSF53098">
    <property type="entry name" value="Ribonuclease H-like"/>
    <property type="match status" value="1"/>
</dbReference>
<keyword evidence="3" id="KW-1185">Reference proteome</keyword>
<accession>A0ABR2NCZ3</accession>
<reference evidence="2 3" key="1">
    <citation type="journal article" date="2024" name="G3 (Bethesda)">
        <title>Genome assembly of Hibiscus sabdariffa L. provides insights into metabolisms of medicinal natural products.</title>
        <authorList>
            <person name="Kim T."/>
        </authorList>
    </citation>
    <scope>NUCLEOTIDE SEQUENCE [LARGE SCALE GENOMIC DNA]</scope>
    <source>
        <strain evidence="2">TK-2024</strain>
        <tissue evidence="2">Old leaves</tissue>
    </source>
</reference>
<dbReference type="EMBL" id="JBBPBN010000173">
    <property type="protein sequence ID" value="KAK8974034.1"/>
    <property type="molecule type" value="Genomic_DNA"/>
</dbReference>
<name>A0ABR2NCZ3_9ROSI</name>
<evidence type="ECO:0000313" key="2">
    <source>
        <dbReference type="EMBL" id="KAK8974034.1"/>
    </source>
</evidence>